<comment type="caution">
    <text evidence="1">The sequence shown here is derived from an EMBL/GenBank/DDBJ whole genome shotgun (WGS) entry which is preliminary data.</text>
</comment>
<name>A0A177YJ67_9NOCA</name>
<dbReference type="RefSeq" id="WP_068423492.1">
    <property type="nucleotide sequence ID" value="NZ_LVHI01000009.1"/>
</dbReference>
<gene>
    <name evidence="1" type="ORF">A3K89_19390</name>
</gene>
<sequence>MAQQADAYPGGVRYEFVVEGSLSERAMAAFPDLAVSSIPQPYTRLFGPLDDETALRGMLARFDALGLTLVELRRLPD</sequence>
<evidence type="ECO:0000313" key="1">
    <source>
        <dbReference type="EMBL" id="OAK55525.1"/>
    </source>
</evidence>
<dbReference type="EMBL" id="LVHI01000009">
    <property type="protein sequence ID" value="OAK55525.1"/>
    <property type="molecule type" value="Genomic_DNA"/>
</dbReference>
<proteinExistence type="predicted"/>
<evidence type="ECO:0000313" key="2">
    <source>
        <dbReference type="Proteomes" id="UP000077519"/>
    </source>
</evidence>
<organism evidence="1 2">
    <name type="scientific">Rhodococcoides kyotonense</name>
    <dbReference type="NCBI Taxonomy" id="398843"/>
    <lineage>
        <taxon>Bacteria</taxon>
        <taxon>Bacillati</taxon>
        <taxon>Actinomycetota</taxon>
        <taxon>Actinomycetes</taxon>
        <taxon>Mycobacteriales</taxon>
        <taxon>Nocardiaceae</taxon>
        <taxon>Rhodococcoides</taxon>
    </lineage>
</organism>
<keyword evidence="2" id="KW-1185">Reference proteome</keyword>
<dbReference type="AlphaFoldDB" id="A0A177YJ67"/>
<accession>A0A177YJ67</accession>
<reference evidence="1 2" key="1">
    <citation type="submission" date="2016-03" db="EMBL/GenBank/DDBJ databases">
        <title>Genome sequence of Rhodococcus kyotonensis KB10.</title>
        <authorList>
            <person name="Jeong H."/>
            <person name="Hong C.E."/>
            <person name="Jo S.H."/>
            <person name="Park J.M."/>
        </authorList>
    </citation>
    <scope>NUCLEOTIDE SEQUENCE [LARGE SCALE GENOMIC DNA]</scope>
    <source>
        <strain evidence="1 2">KB10</strain>
    </source>
</reference>
<dbReference type="Proteomes" id="UP000077519">
    <property type="component" value="Unassembled WGS sequence"/>
</dbReference>
<protein>
    <submittedName>
        <fullName evidence="1">Uncharacterized protein</fullName>
    </submittedName>
</protein>